<dbReference type="EnsemblMetazoa" id="XM_038194857.1">
    <property type="protein sequence ID" value="XP_038050785.1"/>
    <property type="gene ID" value="LOC119723941"/>
</dbReference>
<dbReference type="EC" id="2.3.1.181" evidence="6"/>
<feature type="binding site" evidence="8">
    <location>
        <begin position="99"/>
        <end position="106"/>
    </location>
    <ligand>
        <name>substrate</name>
    </ligand>
</feature>
<comment type="function">
    <text evidence="6">Catalyzes the transfer of endogenously produced octanoic acid from octanoyl-acyl-carrier-protein onto the lipoyl domains of lipoate-dependent enzymes. Lipoyl-ACP can also act as a substrate although octanoyl-ACP is likely to be the physiological substrate.</text>
</comment>
<dbReference type="PANTHER" id="PTHR10993:SF7">
    <property type="entry name" value="LIPOYLTRANSFERASE 2, MITOCHONDRIAL-RELATED"/>
    <property type="match status" value="1"/>
</dbReference>
<comment type="pathway">
    <text evidence="2 6">Protein modification; protein lipoylation via endogenous pathway; protein N(6)-(lipoyl)lysine from octanoyl-[acyl-carrier-protein]: step 1/2.</text>
</comment>
<evidence type="ECO:0000256" key="8">
    <source>
        <dbReference type="PIRSR" id="PIRSR016262-2"/>
    </source>
</evidence>
<protein>
    <recommendedName>
        <fullName evidence="6">Octanoyl-[acyl-carrier-protein]:protein N-octanoyltransferase LIPT2, mitochondrial</fullName>
        <ecNumber evidence="6">2.3.1.181</ecNumber>
    </recommendedName>
</protein>
<dbReference type="PROSITE" id="PS51733">
    <property type="entry name" value="BPL_LPL_CATALYTIC"/>
    <property type="match status" value="1"/>
</dbReference>
<dbReference type="GO" id="GO:0005739">
    <property type="term" value="C:mitochondrion"/>
    <property type="evidence" value="ECO:0007669"/>
    <property type="project" value="UniProtKB-SubCell"/>
</dbReference>
<reference evidence="11" key="1">
    <citation type="submission" date="2022-11" db="UniProtKB">
        <authorList>
            <consortium name="EnsemblMetazoa"/>
        </authorList>
    </citation>
    <scope>IDENTIFICATION</scope>
</reference>
<evidence type="ECO:0000313" key="12">
    <source>
        <dbReference type="Proteomes" id="UP000887568"/>
    </source>
</evidence>
<dbReference type="NCBIfam" id="TIGR00214">
    <property type="entry name" value="lipB"/>
    <property type="match status" value="1"/>
</dbReference>
<dbReference type="PIRSF" id="PIRSF016262">
    <property type="entry name" value="LPLase"/>
    <property type="match status" value="1"/>
</dbReference>
<feature type="binding site" evidence="8">
    <location>
        <begin position="165"/>
        <end position="167"/>
    </location>
    <ligand>
        <name>substrate</name>
    </ligand>
</feature>
<evidence type="ECO:0000313" key="11">
    <source>
        <dbReference type="EnsemblMetazoa" id="XP_038050785.1"/>
    </source>
</evidence>
<dbReference type="PROSITE" id="PS01313">
    <property type="entry name" value="LIPB"/>
    <property type="match status" value="1"/>
</dbReference>
<evidence type="ECO:0000256" key="4">
    <source>
        <dbReference type="ARBA" id="ARBA00022679"/>
    </source>
</evidence>
<dbReference type="Pfam" id="PF21948">
    <property type="entry name" value="LplA-B_cat"/>
    <property type="match status" value="1"/>
</dbReference>
<evidence type="ECO:0000256" key="7">
    <source>
        <dbReference type="PIRSR" id="PIRSR016262-1"/>
    </source>
</evidence>
<keyword evidence="4 6" id="KW-0808">Transferase</keyword>
<evidence type="ECO:0000256" key="6">
    <source>
        <dbReference type="PIRNR" id="PIRNR016262"/>
    </source>
</evidence>
<evidence type="ECO:0000256" key="5">
    <source>
        <dbReference type="ARBA" id="ARBA00023315"/>
    </source>
</evidence>
<feature type="active site" description="Acyl-thioester intermediate" evidence="7">
    <location>
        <position position="196"/>
    </location>
</feature>
<dbReference type="NCBIfam" id="NF010925">
    <property type="entry name" value="PRK14345.1"/>
    <property type="match status" value="1"/>
</dbReference>
<comment type="subcellular location">
    <subcellularLocation>
        <location evidence="1 6">Mitochondrion</location>
    </subcellularLocation>
</comment>
<dbReference type="OMA" id="GEVTYHC"/>
<dbReference type="InterPro" id="IPR020605">
    <property type="entry name" value="Octanoyltransferase_CS"/>
</dbReference>
<dbReference type="InterPro" id="IPR045864">
    <property type="entry name" value="aa-tRNA-synth_II/BPL/LPL"/>
</dbReference>
<accession>A0A913ZIB5</accession>
<keyword evidence="6" id="KW-0496">Mitochondrion</keyword>
<dbReference type="InterPro" id="IPR000544">
    <property type="entry name" value="Octanoyltransferase"/>
</dbReference>
<comment type="similarity">
    <text evidence="3 6">Belongs to the LipB family.</text>
</comment>
<dbReference type="AlphaFoldDB" id="A0A913ZIB5"/>
<dbReference type="GO" id="GO:0033819">
    <property type="term" value="F:lipoyl(octanoyl) transferase activity"/>
    <property type="evidence" value="ECO:0007669"/>
    <property type="project" value="UniProtKB-EC"/>
</dbReference>
<dbReference type="HAMAP" id="MF_00013">
    <property type="entry name" value="LipB"/>
    <property type="match status" value="1"/>
</dbReference>
<dbReference type="Proteomes" id="UP000887568">
    <property type="component" value="Unplaced"/>
</dbReference>
<keyword evidence="12" id="KW-1185">Reference proteome</keyword>
<feature type="site" description="Lowers pKa of active site Cys" evidence="9">
    <location>
        <position position="162"/>
    </location>
</feature>
<evidence type="ECO:0000256" key="1">
    <source>
        <dbReference type="ARBA" id="ARBA00004173"/>
    </source>
</evidence>
<dbReference type="Gene3D" id="3.30.930.10">
    <property type="entry name" value="Bira Bifunctional Protein, Domain 2"/>
    <property type="match status" value="1"/>
</dbReference>
<feature type="binding site" evidence="8">
    <location>
        <begin position="178"/>
        <end position="180"/>
    </location>
    <ligand>
        <name>substrate</name>
    </ligand>
</feature>
<organism evidence="11 12">
    <name type="scientific">Patiria miniata</name>
    <name type="common">Bat star</name>
    <name type="synonym">Asterina miniata</name>
    <dbReference type="NCBI Taxonomy" id="46514"/>
    <lineage>
        <taxon>Eukaryota</taxon>
        <taxon>Metazoa</taxon>
        <taxon>Echinodermata</taxon>
        <taxon>Eleutherozoa</taxon>
        <taxon>Asterozoa</taxon>
        <taxon>Asteroidea</taxon>
        <taxon>Valvatacea</taxon>
        <taxon>Valvatida</taxon>
        <taxon>Asterinidae</taxon>
        <taxon>Patiria</taxon>
    </lineage>
</organism>
<dbReference type="PANTHER" id="PTHR10993">
    <property type="entry name" value="OCTANOYLTRANSFERASE"/>
    <property type="match status" value="1"/>
</dbReference>
<evidence type="ECO:0000256" key="2">
    <source>
        <dbReference type="ARBA" id="ARBA00004821"/>
    </source>
</evidence>
<dbReference type="GeneID" id="119723941"/>
<feature type="domain" description="BPL/LPL catalytic" evidence="10">
    <location>
        <begin position="55"/>
        <end position="235"/>
    </location>
</feature>
<dbReference type="OrthoDB" id="19908at2759"/>
<keyword evidence="5 6" id="KW-0012">Acyltransferase</keyword>
<sequence>MSDKLLVGEFQPMAMHRTVSYVQLGRIAYHEALQIQTLLKRCMLDKIRSPRTSRPEVQDTLLICEHEPVYTVGLRHADYLASEEQRLRELGADFHRTNRGGLITFHGPGQLMAYPIINLAHYTKSVRWYISQLERTIISTCKDFGIAATTSPDTGVWVNDNKVAAIGIQCSRYITMHGLSLNCNTDLSWFEHIVPCGIKDKGVTSLTRELKREITVQEVVPVFLEAFAREFDCSVVESAEKDLARISNFESCL</sequence>
<dbReference type="CTD" id="387787"/>
<evidence type="ECO:0000256" key="3">
    <source>
        <dbReference type="ARBA" id="ARBA00007907"/>
    </source>
</evidence>
<dbReference type="SUPFAM" id="SSF55681">
    <property type="entry name" value="Class II aaRS and biotin synthetases"/>
    <property type="match status" value="1"/>
</dbReference>
<dbReference type="FunFam" id="3.30.930.10:FF:000035">
    <property type="entry name" value="Putative lipoyltransferase 2, mitochondrial"/>
    <property type="match status" value="1"/>
</dbReference>
<evidence type="ECO:0000259" key="10">
    <source>
        <dbReference type="PROSITE" id="PS51733"/>
    </source>
</evidence>
<dbReference type="CDD" id="cd16444">
    <property type="entry name" value="LipB"/>
    <property type="match status" value="1"/>
</dbReference>
<name>A0A913ZIB5_PATMI</name>
<dbReference type="RefSeq" id="XP_038050785.1">
    <property type="nucleotide sequence ID" value="XM_038194857.1"/>
</dbReference>
<evidence type="ECO:0000256" key="9">
    <source>
        <dbReference type="PIRSR" id="PIRSR016262-3"/>
    </source>
</evidence>
<proteinExistence type="inferred from homology"/>
<dbReference type="GO" id="GO:0009249">
    <property type="term" value="P:protein lipoylation"/>
    <property type="evidence" value="ECO:0007669"/>
    <property type="project" value="InterPro"/>
</dbReference>
<dbReference type="InterPro" id="IPR004143">
    <property type="entry name" value="BPL_LPL_catalytic"/>
</dbReference>
<comment type="catalytic activity">
    <reaction evidence="6">
        <text>octanoyl-[ACP] + L-lysyl-[protein] = N(6)-octanoyl-L-lysyl-[protein] + holo-[ACP] + H(+)</text>
        <dbReference type="Rhea" id="RHEA:17665"/>
        <dbReference type="Rhea" id="RHEA-COMP:9636"/>
        <dbReference type="Rhea" id="RHEA-COMP:9685"/>
        <dbReference type="Rhea" id="RHEA-COMP:9752"/>
        <dbReference type="Rhea" id="RHEA-COMP:9928"/>
        <dbReference type="ChEBI" id="CHEBI:15378"/>
        <dbReference type="ChEBI" id="CHEBI:29969"/>
        <dbReference type="ChEBI" id="CHEBI:64479"/>
        <dbReference type="ChEBI" id="CHEBI:78463"/>
        <dbReference type="ChEBI" id="CHEBI:78809"/>
        <dbReference type="EC" id="2.3.1.181"/>
    </reaction>
</comment>